<feature type="region of interest" description="Disordered" evidence="12">
    <location>
        <begin position="54"/>
        <end position="76"/>
    </location>
</feature>
<keyword evidence="4" id="KW-0808">Transferase</keyword>
<feature type="compositionally biased region" description="Gly residues" evidence="12">
    <location>
        <begin position="361"/>
        <end position="371"/>
    </location>
</feature>
<dbReference type="Proteomes" id="UP000273405">
    <property type="component" value="Unassembled WGS sequence"/>
</dbReference>
<keyword evidence="9" id="KW-0460">Magnesium</keyword>
<keyword evidence="8" id="KW-0067">ATP-binding</keyword>
<keyword evidence="3" id="KW-0723">Serine/threonine-protein kinase</keyword>
<feature type="region of interest" description="Disordered" evidence="12">
    <location>
        <begin position="241"/>
        <end position="276"/>
    </location>
</feature>
<feature type="compositionally biased region" description="Polar residues" evidence="12">
    <location>
        <begin position="827"/>
        <end position="839"/>
    </location>
</feature>
<name>A0A3A8N0I2_9BACT</name>
<dbReference type="InterPro" id="IPR051272">
    <property type="entry name" value="RIO-type_Ser/Thr_kinase"/>
</dbReference>
<keyword evidence="15" id="KW-1185">Reference proteome</keyword>
<dbReference type="OrthoDB" id="9795258at2"/>
<evidence type="ECO:0000256" key="4">
    <source>
        <dbReference type="ARBA" id="ARBA00022679"/>
    </source>
</evidence>
<evidence type="ECO:0000256" key="12">
    <source>
        <dbReference type="SAM" id="MobiDB-lite"/>
    </source>
</evidence>
<dbReference type="Gene3D" id="3.30.200.20">
    <property type="entry name" value="Phosphorylase Kinase, domain 1"/>
    <property type="match status" value="1"/>
</dbReference>
<evidence type="ECO:0000259" key="13">
    <source>
        <dbReference type="SMART" id="SM00090"/>
    </source>
</evidence>
<evidence type="ECO:0000256" key="1">
    <source>
        <dbReference type="ARBA" id="ARBA00009196"/>
    </source>
</evidence>
<comment type="catalytic activity">
    <reaction evidence="11">
        <text>L-seryl-[protein] + ATP = O-phospho-L-seryl-[protein] + ADP + H(+)</text>
        <dbReference type="Rhea" id="RHEA:17989"/>
        <dbReference type="Rhea" id="RHEA-COMP:9863"/>
        <dbReference type="Rhea" id="RHEA-COMP:11604"/>
        <dbReference type="ChEBI" id="CHEBI:15378"/>
        <dbReference type="ChEBI" id="CHEBI:29999"/>
        <dbReference type="ChEBI" id="CHEBI:30616"/>
        <dbReference type="ChEBI" id="CHEBI:83421"/>
        <dbReference type="ChEBI" id="CHEBI:456216"/>
        <dbReference type="EC" id="2.7.11.1"/>
    </reaction>
</comment>
<evidence type="ECO:0000256" key="9">
    <source>
        <dbReference type="ARBA" id="ARBA00022842"/>
    </source>
</evidence>
<gene>
    <name evidence="14" type="ORF">D7X12_30830</name>
</gene>
<dbReference type="GO" id="GO:0046872">
    <property type="term" value="F:metal ion binding"/>
    <property type="evidence" value="ECO:0007669"/>
    <property type="project" value="UniProtKB-KW"/>
</dbReference>
<dbReference type="GO" id="GO:0005524">
    <property type="term" value="F:ATP binding"/>
    <property type="evidence" value="ECO:0007669"/>
    <property type="project" value="UniProtKB-KW"/>
</dbReference>
<dbReference type="InterPro" id="IPR011009">
    <property type="entry name" value="Kinase-like_dom_sf"/>
</dbReference>
<evidence type="ECO:0000256" key="11">
    <source>
        <dbReference type="ARBA" id="ARBA00048679"/>
    </source>
</evidence>
<feature type="compositionally biased region" description="Basic and acidic residues" evidence="12">
    <location>
        <begin position="263"/>
        <end position="276"/>
    </location>
</feature>
<feature type="compositionally biased region" description="Basic and acidic residues" evidence="12">
    <location>
        <begin position="59"/>
        <end position="76"/>
    </location>
</feature>
<evidence type="ECO:0000256" key="10">
    <source>
        <dbReference type="ARBA" id="ARBA00047899"/>
    </source>
</evidence>
<feature type="region of interest" description="Disordered" evidence="12">
    <location>
        <begin position="311"/>
        <end position="839"/>
    </location>
</feature>
<feature type="domain" description="RIO kinase" evidence="13">
    <location>
        <begin position="3"/>
        <end position="231"/>
    </location>
</feature>
<feature type="compositionally biased region" description="Polar residues" evidence="12">
    <location>
        <begin position="597"/>
        <end position="614"/>
    </location>
</feature>
<sequence>MNDSLETLLADGIIDAVIGQLKTGKEAEVWLVQHAGQVVAAKLYKERHERNFRNNSGYKEGREVRNSRTRRAMEKGSRFGQAAAEEAWKNAEADSLYKLHAQGVRVPTPVLFYEGILLMELVLDEQGQPAPRLVEAPPLTPEEAEAVYLDLRGQVIRTLCADLIHGDLSPYNILMSGNGPTLIDFPQTVAAARNSQAEFYFRRDLDNVREFLTGISPRLESRSGDTGEIWNAYVRRDLTPEFSPSGTFREPPRRQGAQGRPGGRAERFGQEGRGDLRAAPAPVAAVALEEGVSAEEAELRALEALVLRQGGGERGRPVVTSSPRDGRRRGGFGGKPPPRTGSAPRPGNAGPQQGAAARPQQGGGARPGGNNGRPQQGGPRAGNGAPVAQGANVAGDARTNGRPPQGGGPRNGNPQQRAPNEPRRDGRPPRQPNGDARVNGPSQPQNGSARMNGAPSGGEPRMNGAPSGGEPRMNGRPPRGEPRANGRPPQGGEPRMDGAQQNGNARMNGRPQQGGEPRTDGVQQNGRSQQGRGARTDEQPAQHGEPRMNGRSQQNGGARTEGQPAQHGAPRTHDRSSENGSRTEGPPARQHGESRANGRQQNTGFAQEPLPQQDSEPRRNNRSQPRNGEPRMNGRSSQNGDSGTNGPQQNAEPRMNGRASQQNSEPRMSNRTPQHGDSGNGGPPQHGEPRTNGRSQQNGESRANGPQQNGEPRTNNRAPQQHAESSSNASPQGEPRTNGRPPRGQRTPNAEAGDASFAPPKNGAPGGDNRRQRAQDTEPQNGRGAQSAPHEARDNAPRMPRQAPERGAGRPSRGGSPQVSYVGRSPASASSNRGPETGS</sequence>
<evidence type="ECO:0000313" key="15">
    <source>
        <dbReference type="Proteomes" id="UP000273405"/>
    </source>
</evidence>
<dbReference type="SMART" id="SM00090">
    <property type="entry name" value="RIO"/>
    <property type="match status" value="1"/>
</dbReference>
<dbReference type="GO" id="GO:0004674">
    <property type="term" value="F:protein serine/threonine kinase activity"/>
    <property type="evidence" value="ECO:0007669"/>
    <property type="project" value="UniProtKB-KW"/>
</dbReference>
<dbReference type="SUPFAM" id="SSF56112">
    <property type="entry name" value="Protein kinase-like (PK-like)"/>
    <property type="match status" value="1"/>
</dbReference>
<evidence type="ECO:0000256" key="8">
    <source>
        <dbReference type="ARBA" id="ARBA00022840"/>
    </source>
</evidence>
<dbReference type="Gene3D" id="1.10.510.10">
    <property type="entry name" value="Transferase(Phosphotransferase) domain 1"/>
    <property type="match status" value="1"/>
</dbReference>
<dbReference type="Pfam" id="PF01163">
    <property type="entry name" value="RIO1"/>
    <property type="match status" value="1"/>
</dbReference>
<comment type="catalytic activity">
    <reaction evidence="10">
        <text>L-threonyl-[protein] + ATP = O-phospho-L-threonyl-[protein] + ADP + H(+)</text>
        <dbReference type="Rhea" id="RHEA:46608"/>
        <dbReference type="Rhea" id="RHEA-COMP:11060"/>
        <dbReference type="Rhea" id="RHEA-COMP:11605"/>
        <dbReference type="ChEBI" id="CHEBI:15378"/>
        <dbReference type="ChEBI" id="CHEBI:30013"/>
        <dbReference type="ChEBI" id="CHEBI:30616"/>
        <dbReference type="ChEBI" id="CHEBI:61977"/>
        <dbReference type="ChEBI" id="CHEBI:456216"/>
        <dbReference type="EC" id="2.7.11.1"/>
    </reaction>
</comment>
<dbReference type="AlphaFoldDB" id="A0A3A8N0I2"/>
<dbReference type="RefSeq" id="WP_120628825.1">
    <property type="nucleotide sequence ID" value="NZ_RAWG01000262.1"/>
</dbReference>
<proteinExistence type="inferred from homology"/>
<evidence type="ECO:0000256" key="7">
    <source>
        <dbReference type="ARBA" id="ARBA00022777"/>
    </source>
</evidence>
<evidence type="ECO:0000256" key="3">
    <source>
        <dbReference type="ARBA" id="ARBA00022527"/>
    </source>
</evidence>
<dbReference type="EMBL" id="RAWG01000262">
    <property type="protein sequence ID" value="RKH37080.1"/>
    <property type="molecule type" value="Genomic_DNA"/>
</dbReference>
<organism evidence="14 15">
    <name type="scientific">Corallococcus sicarius</name>
    <dbReference type="NCBI Taxonomy" id="2316726"/>
    <lineage>
        <taxon>Bacteria</taxon>
        <taxon>Pseudomonadati</taxon>
        <taxon>Myxococcota</taxon>
        <taxon>Myxococcia</taxon>
        <taxon>Myxococcales</taxon>
        <taxon>Cystobacterineae</taxon>
        <taxon>Myxococcaceae</taxon>
        <taxon>Corallococcus</taxon>
    </lineage>
</organism>
<accession>A0A3A8N0I2</accession>
<feature type="compositionally biased region" description="Polar residues" evidence="12">
    <location>
        <begin position="634"/>
        <end position="651"/>
    </location>
</feature>
<comment type="similarity">
    <text evidence="1">Belongs to the protein kinase superfamily. RIO-type Ser/Thr kinase family.</text>
</comment>
<dbReference type="InterPro" id="IPR018934">
    <property type="entry name" value="RIO_dom"/>
</dbReference>
<keyword evidence="7" id="KW-0418">Kinase</keyword>
<feature type="compositionally biased region" description="Basic and acidic residues" evidence="12">
    <location>
        <begin position="534"/>
        <end position="548"/>
    </location>
</feature>
<comment type="caution">
    <text evidence="14">The sequence shown here is derived from an EMBL/GenBank/DDBJ whole genome shotgun (WGS) entry which is preliminary data.</text>
</comment>
<keyword evidence="5" id="KW-0479">Metal-binding</keyword>
<keyword evidence="6" id="KW-0547">Nucleotide-binding</keyword>
<feature type="compositionally biased region" description="Low complexity" evidence="12">
    <location>
        <begin position="340"/>
        <end position="360"/>
    </location>
</feature>
<protein>
    <recommendedName>
        <fullName evidence="2">non-specific serine/threonine protein kinase</fullName>
        <ecNumber evidence="2">2.7.11.1</ecNumber>
    </recommendedName>
</protein>
<evidence type="ECO:0000256" key="5">
    <source>
        <dbReference type="ARBA" id="ARBA00022723"/>
    </source>
</evidence>
<dbReference type="EC" id="2.7.11.1" evidence="2"/>
<evidence type="ECO:0000313" key="14">
    <source>
        <dbReference type="EMBL" id="RKH37080.1"/>
    </source>
</evidence>
<feature type="compositionally biased region" description="Polar residues" evidence="12">
    <location>
        <begin position="440"/>
        <end position="449"/>
    </location>
</feature>
<evidence type="ECO:0000256" key="6">
    <source>
        <dbReference type="ARBA" id="ARBA00022741"/>
    </source>
</evidence>
<feature type="compositionally biased region" description="Polar residues" evidence="12">
    <location>
        <begin position="658"/>
        <end position="677"/>
    </location>
</feature>
<feature type="compositionally biased region" description="Polar residues" evidence="12">
    <location>
        <begin position="692"/>
        <end position="731"/>
    </location>
</feature>
<evidence type="ECO:0000256" key="2">
    <source>
        <dbReference type="ARBA" id="ARBA00012513"/>
    </source>
</evidence>
<dbReference type="PANTHER" id="PTHR45723">
    <property type="entry name" value="SERINE/THREONINE-PROTEIN KINASE RIO1"/>
    <property type="match status" value="1"/>
</dbReference>
<reference evidence="15" key="1">
    <citation type="submission" date="2018-09" db="EMBL/GenBank/DDBJ databases">
        <authorList>
            <person name="Livingstone P.G."/>
            <person name="Whitworth D.E."/>
        </authorList>
    </citation>
    <scope>NUCLEOTIDE SEQUENCE [LARGE SCALE GENOMIC DNA]</scope>
    <source>
        <strain evidence="15">CA040B</strain>
    </source>
</reference>
<dbReference type="InterPro" id="IPR000687">
    <property type="entry name" value="RIO_kinase"/>
</dbReference>
<feature type="compositionally biased region" description="Polar residues" evidence="12">
    <location>
        <begin position="521"/>
        <end position="531"/>
    </location>
</feature>